<organism evidence="5 6">
    <name type="scientific">Talaromyces amestolkiae</name>
    <dbReference type="NCBI Taxonomy" id="1196081"/>
    <lineage>
        <taxon>Eukaryota</taxon>
        <taxon>Fungi</taxon>
        <taxon>Dikarya</taxon>
        <taxon>Ascomycota</taxon>
        <taxon>Pezizomycotina</taxon>
        <taxon>Eurotiomycetes</taxon>
        <taxon>Eurotiomycetidae</taxon>
        <taxon>Eurotiales</taxon>
        <taxon>Trichocomaceae</taxon>
        <taxon>Talaromyces</taxon>
        <taxon>Talaromyces sect. Talaromyces</taxon>
    </lineage>
</organism>
<accession>A0A364KSZ3</accession>
<evidence type="ECO:0000256" key="4">
    <source>
        <dbReference type="SAM" id="MobiDB-lite"/>
    </source>
</evidence>
<dbReference type="Pfam" id="PF12796">
    <property type="entry name" value="Ank_2"/>
    <property type="match status" value="3"/>
</dbReference>
<dbReference type="SUPFAM" id="SSF48403">
    <property type="entry name" value="Ankyrin repeat"/>
    <property type="match status" value="3"/>
</dbReference>
<name>A0A364KSZ3_TALAM</name>
<dbReference type="PANTHER" id="PTHR24198:SF194">
    <property type="entry name" value="INVERSIN-A"/>
    <property type="match status" value="1"/>
</dbReference>
<evidence type="ECO:0000256" key="1">
    <source>
        <dbReference type="ARBA" id="ARBA00022737"/>
    </source>
</evidence>
<dbReference type="GeneID" id="63791907"/>
<dbReference type="EMBL" id="MIKG01000004">
    <property type="protein sequence ID" value="RAO66678.1"/>
    <property type="molecule type" value="Genomic_DNA"/>
</dbReference>
<evidence type="ECO:0000256" key="2">
    <source>
        <dbReference type="ARBA" id="ARBA00023043"/>
    </source>
</evidence>
<dbReference type="SMART" id="SM00248">
    <property type="entry name" value="ANK"/>
    <property type="match status" value="19"/>
</dbReference>
<evidence type="ECO:0000313" key="6">
    <source>
        <dbReference type="Proteomes" id="UP000249363"/>
    </source>
</evidence>
<dbReference type="OrthoDB" id="7464126at2759"/>
<protein>
    <submittedName>
        <fullName evidence="5">Uncharacterized protein</fullName>
    </submittedName>
</protein>
<feature type="region of interest" description="Disordered" evidence="4">
    <location>
        <begin position="238"/>
        <end position="279"/>
    </location>
</feature>
<dbReference type="RefSeq" id="XP_040731195.1">
    <property type="nucleotide sequence ID" value="XM_040874864.1"/>
</dbReference>
<dbReference type="InterPro" id="IPR002110">
    <property type="entry name" value="Ankyrin_rpt"/>
</dbReference>
<dbReference type="PROSITE" id="PS50088">
    <property type="entry name" value="ANK_REPEAT"/>
    <property type="match status" value="5"/>
</dbReference>
<evidence type="ECO:0000256" key="3">
    <source>
        <dbReference type="PROSITE-ProRule" id="PRU00023"/>
    </source>
</evidence>
<gene>
    <name evidence="5" type="ORF">BHQ10_002690</name>
</gene>
<feature type="compositionally biased region" description="Acidic residues" evidence="4">
    <location>
        <begin position="244"/>
        <end position="264"/>
    </location>
</feature>
<keyword evidence="6" id="KW-1185">Reference proteome</keyword>
<keyword evidence="1" id="KW-0677">Repeat</keyword>
<dbReference type="PROSITE" id="PS50297">
    <property type="entry name" value="ANK_REP_REGION"/>
    <property type="match status" value="3"/>
</dbReference>
<feature type="repeat" description="ANK" evidence="3">
    <location>
        <begin position="63"/>
        <end position="95"/>
    </location>
</feature>
<dbReference type="Pfam" id="PF00023">
    <property type="entry name" value="Ank"/>
    <property type="match status" value="1"/>
</dbReference>
<feature type="repeat" description="ANK" evidence="3">
    <location>
        <begin position="684"/>
        <end position="718"/>
    </location>
</feature>
<feature type="repeat" description="ANK" evidence="3">
    <location>
        <begin position="832"/>
        <end position="864"/>
    </location>
</feature>
<dbReference type="STRING" id="1196081.A0A364KSZ3"/>
<feature type="repeat" description="ANK" evidence="3">
    <location>
        <begin position="804"/>
        <end position="831"/>
    </location>
</feature>
<sequence>MCNVQATQAIIGGKLGILQRLLRKSSAADLLPNGSLALAALHGKEEILRFLLDQKLNIEEAGELGTPLRCAVLNGHSDICRLLVDLGADLNGNGRLGSALHAAAMKGRLQTVRLLIQLGADVDINGGYYGTPLQAATCLGHAETVRLLLSAHASPHKPGLSKDAFHAAAENGQYHIIQILLSAGFQPPVPISWGKTRARRRSPPQARNLLRESSPSVKKEKRLLKWSHRVRAWRKGHNVRGLPDDSDDISSDDDEKLTDLTQEEPEIHPKPYRPLRRKPSDANFNAPDGNYPFEAAAELGHLETVSMMLENRMFFDLTISAVEQALSAACRSGHKQIVKKILEWREDIPMDLGKPLSEAVSCGHVNVIMTLLKDGTPINNKKKYLKMALESAIYPPRAWDTQPRPEAIFHEILNSANEEFPKLEITDLILACLDEALGADRADIVKVILGRSTDLSYERLLNMFCQTLESAKARTAAVIYDALQERNFSPSRSQFHQFILLSAGNGLAQLTSQLLRHRDICFDCDGQLLQEALNIAAHHGHHEVCTYLLSKGVDPCLSAHIITSHEVPSRKYGLSHTIFESFRSENLPSEGTISAEKRVTALASSLSGYQRFRPGNREHRNANAAWRKADEKTQADTIRLTLDHIPSMKGMDLAKDICCAATCCPPDILQLLIEKGADPLAHIENVSVLQFAARRERLSFMVSRILIEAGADKNMTESEMQLLLDEALKHFRAPSHSREDERNDRSARLPRSFSNTLYKDYGKLLTETESLEDVFITGPGALVYYLLGRIPGFRLDLDPAGILLQCAAAAGHDNLVEILVEHGADVNWTGSYYGTALQAASRFGHAQIARVLLQSGSDPNLNGGRHGTALRAAVLARSLEIVTLLLQSGAYEYDQGTDLAIALQHALHNKDTDIALTLVAAGANVVSEDQSAQPLFIQACSTGYLPLIEALLNIGTNVNVYGIKSSTSIKQETGSPVHSAIHIQRTDIVKILLAKGFELESDFGDFDHPLCFAIRKGDLQTLDILLDSMSECSSKVLREAIEMAIMMSDLAAITKLIQYYEANFSSENNFDFVSGLLKKACGAQKIQVTKMLLDWLSQCGMVHEEIIRDVLKEACARQNAPATEMLLGWLSERGAVAAICTTLLRDIPSTSAEIYEILL</sequence>
<evidence type="ECO:0000313" key="5">
    <source>
        <dbReference type="EMBL" id="RAO66678.1"/>
    </source>
</evidence>
<comment type="caution">
    <text evidence="5">The sequence shown here is derived from an EMBL/GenBank/DDBJ whole genome shotgun (WGS) entry which is preliminary data.</text>
</comment>
<proteinExistence type="predicted"/>
<dbReference type="PANTHER" id="PTHR24198">
    <property type="entry name" value="ANKYRIN REPEAT AND PROTEIN KINASE DOMAIN-CONTAINING PROTEIN"/>
    <property type="match status" value="1"/>
</dbReference>
<dbReference type="AlphaFoldDB" id="A0A364KSZ3"/>
<reference evidence="5 6" key="1">
    <citation type="journal article" date="2017" name="Biotechnol. Biofuels">
        <title>Differential beta-glucosidase expression as a function of carbon source availability in Talaromyces amestolkiae: a genomic and proteomic approach.</title>
        <authorList>
            <person name="de Eugenio L.I."/>
            <person name="Mendez-Liter J.A."/>
            <person name="Nieto-Dominguez M."/>
            <person name="Alonso L."/>
            <person name="Gil-Munoz J."/>
            <person name="Barriuso J."/>
            <person name="Prieto A."/>
            <person name="Martinez M.J."/>
        </authorList>
    </citation>
    <scope>NUCLEOTIDE SEQUENCE [LARGE SCALE GENOMIC DNA]</scope>
    <source>
        <strain evidence="5 6">CIB</strain>
    </source>
</reference>
<dbReference type="Proteomes" id="UP000249363">
    <property type="component" value="Unassembled WGS sequence"/>
</dbReference>
<feature type="region of interest" description="Disordered" evidence="4">
    <location>
        <begin position="192"/>
        <end position="216"/>
    </location>
</feature>
<dbReference type="InterPro" id="IPR036770">
    <property type="entry name" value="Ankyrin_rpt-contain_sf"/>
</dbReference>
<dbReference type="Gene3D" id="1.25.40.20">
    <property type="entry name" value="Ankyrin repeat-containing domain"/>
    <property type="match status" value="4"/>
</dbReference>
<keyword evidence="2 3" id="KW-0040">ANK repeat</keyword>
<feature type="repeat" description="ANK" evidence="3">
    <location>
        <begin position="95"/>
        <end position="127"/>
    </location>
</feature>